<dbReference type="EC" id="3.6.1.23" evidence="5"/>
<gene>
    <name evidence="8" type="primary">LOC136081246</name>
</gene>
<keyword evidence="4 5" id="KW-0546">Nucleotide metabolism</keyword>
<keyword evidence="5" id="KW-0479">Metal-binding</keyword>
<keyword evidence="7" id="KW-1185">Reference proteome</keyword>
<comment type="catalytic activity">
    <reaction evidence="5">
        <text>dUTP + H2O = dUMP + diphosphate + H(+)</text>
        <dbReference type="Rhea" id="RHEA:10248"/>
        <dbReference type="ChEBI" id="CHEBI:15377"/>
        <dbReference type="ChEBI" id="CHEBI:15378"/>
        <dbReference type="ChEBI" id="CHEBI:33019"/>
        <dbReference type="ChEBI" id="CHEBI:61555"/>
        <dbReference type="ChEBI" id="CHEBI:246422"/>
        <dbReference type="EC" id="3.6.1.23"/>
    </reaction>
</comment>
<feature type="domain" description="dUTPase-like" evidence="6">
    <location>
        <begin position="3"/>
        <end position="79"/>
    </location>
</feature>
<dbReference type="CDD" id="cd07557">
    <property type="entry name" value="trimeric_dUTPase"/>
    <property type="match status" value="1"/>
</dbReference>
<dbReference type="PANTHER" id="PTHR11241:SF0">
    <property type="entry name" value="DEOXYURIDINE 5'-TRIPHOSPHATE NUCLEOTIDOHYDROLASE"/>
    <property type="match status" value="1"/>
</dbReference>
<dbReference type="PANTHER" id="PTHR11241">
    <property type="entry name" value="DEOXYURIDINE 5'-TRIPHOSPHATE NUCLEOTIDOHYDROLASE"/>
    <property type="match status" value="1"/>
</dbReference>
<keyword evidence="3 5" id="KW-0378">Hydrolase</keyword>
<keyword evidence="5" id="KW-0460">Magnesium</keyword>
<evidence type="ECO:0000256" key="3">
    <source>
        <dbReference type="ARBA" id="ARBA00022801"/>
    </source>
</evidence>
<evidence type="ECO:0000259" key="6">
    <source>
        <dbReference type="Pfam" id="PF00692"/>
    </source>
</evidence>
<dbReference type="InterPro" id="IPR008181">
    <property type="entry name" value="dUTPase"/>
</dbReference>
<comment type="cofactor">
    <cofactor evidence="5">
        <name>Mg(2+)</name>
        <dbReference type="ChEBI" id="CHEBI:18420"/>
    </cofactor>
</comment>
<dbReference type="InterPro" id="IPR033704">
    <property type="entry name" value="dUTPase_trimeric"/>
</dbReference>
<protein>
    <recommendedName>
        <fullName evidence="5">Deoxyuridine 5'-triphosphate nucleotidohydrolase</fullName>
        <shortName evidence="5">dUTPase</shortName>
        <ecNumber evidence="5">3.6.1.23</ecNumber>
    </recommendedName>
    <alternativeName>
        <fullName evidence="5">dUTP pyrophosphatase</fullName>
    </alternativeName>
</protein>
<reference evidence="8" key="1">
    <citation type="submission" date="2025-08" db="UniProtKB">
        <authorList>
            <consortium name="RefSeq"/>
        </authorList>
    </citation>
    <scope>IDENTIFICATION</scope>
</reference>
<evidence type="ECO:0000256" key="4">
    <source>
        <dbReference type="ARBA" id="ARBA00023080"/>
    </source>
</evidence>
<comment type="similarity">
    <text evidence="2 5">Belongs to the dUTPase family.</text>
</comment>
<dbReference type="SUPFAM" id="SSF51283">
    <property type="entry name" value="dUTPase-like"/>
    <property type="match status" value="1"/>
</dbReference>
<dbReference type="Gene3D" id="2.70.40.10">
    <property type="match status" value="1"/>
</dbReference>
<dbReference type="InterPro" id="IPR029054">
    <property type="entry name" value="dUTPase-like"/>
</dbReference>
<evidence type="ECO:0000256" key="5">
    <source>
        <dbReference type="RuleBase" id="RU367024"/>
    </source>
</evidence>
<evidence type="ECO:0000256" key="2">
    <source>
        <dbReference type="ARBA" id="ARBA00006581"/>
    </source>
</evidence>
<name>A0ABM4BZE8_HYDVU</name>
<accession>A0ABM4BZE8</accession>
<comment type="pathway">
    <text evidence="1 5">Pyrimidine metabolism; dUMP biosynthesis; dUMP from dCTP (dUTP route): step 2/2.</text>
</comment>
<evidence type="ECO:0000313" key="8">
    <source>
        <dbReference type="RefSeq" id="XP_065654619.1"/>
    </source>
</evidence>
<proteinExistence type="inferred from homology"/>
<dbReference type="GeneID" id="136081246"/>
<evidence type="ECO:0000256" key="1">
    <source>
        <dbReference type="ARBA" id="ARBA00005142"/>
    </source>
</evidence>
<dbReference type="InterPro" id="IPR036157">
    <property type="entry name" value="dUTPase-like_sf"/>
</dbReference>
<sequence>MNVSTGIYIDLIEEDLVGHIYSKSGIALKYGVVVFNSPGIIDADYKDEIEVILMNYSKEAYIIKRGDTIAQMGFVKTFKAIKKEIEIHGCACREVLVSMIKDVEKNGGFDSPGK</sequence>
<organism evidence="7 8">
    <name type="scientific">Hydra vulgaris</name>
    <name type="common">Hydra</name>
    <name type="synonym">Hydra attenuata</name>
    <dbReference type="NCBI Taxonomy" id="6087"/>
    <lineage>
        <taxon>Eukaryota</taxon>
        <taxon>Metazoa</taxon>
        <taxon>Cnidaria</taxon>
        <taxon>Hydrozoa</taxon>
        <taxon>Hydroidolina</taxon>
        <taxon>Anthoathecata</taxon>
        <taxon>Aplanulata</taxon>
        <taxon>Hydridae</taxon>
        <taxon>Hydra</taxon>
    </lineage>
</organism>
<dbReference type="Proteomes" id="UP001652625">
    <property type="component" value="Chromosome 06"/>
</dbReference>
<dbReference type="RefSeq" id="XP_065654619.1">
    <property type="nucleotide sequence ID" value="XM_065798547.1"/>
</dbReference>
<comment type="function">
    <text evidence="5">Involved in nucleotide metabolism via production of dUMP, the immediate precursor of thymidine nucleotides, and decreases the intracellular concentration of dUTP so that uracil cannot be incorporated into DNA.</text>
</comment>
<evidence type="ECO:0000313" key="7">
    <source>
        <dbReference type="Proteomes" id="UP001652625"/>
    </source>
</evidence>
<dbReference type="Pfam" id="PF00692">
    <property type="entry name" value="dUTPase"/>
    <property type="match status" value="1"/>
</dbReference>